<comment type="pathway">
    <text evidence="1">Glycolipid biosynthesis; glycosylphosphatidylinositol-anchor biosynthesis.</text>
</comment>
<dbReference type="UniPathway" id="UPA00196"/>
<dbReference type="GO" id="GO:0005789">
    <property type="term" value="C:endoplasmic reticulum membrane"/>
    <property type="evidence" value="ECO:0007669"/>
    <property type="project" value="UniProtKB-SubCell"/>
</dbReference>
<dbReference type="OrthoDB" id="2748310at2759"/>
<reference evidence="2" key="1">
    <citation type="submission" date="2018-11" db="EMBL/GenBank/DDBJ databases">
        <authorList>
            <consortium name="Pathogen Informatics"/>
        </authorList>
    </citation>
    <scope>NUCLEOTIDE SEQUENCE</scope>
</reference>
<organism evidence="2 3">
    <name type="scientific">Protopolystoma xenopodis</name>
    <dbReference type="NCBI Taxonomy" id="117903"/>
    <lineage>
        <taxon>Eukaryota</taxon>
        <taxon>Metazoa</taxon>
        <taxon>Spiralia</taxon>
        <taxon>Lophotrochozoa</taxon>
        <taxon>Platyhelminthes</taxon>
        <taxon>Monogenea</taxon>
        <taxon>Polyopisthocotylea</taxon>
        <taxon>Polystomatidea</taxon>
        <taxon>Polystomatidae</taxon>
        <taxon>Protopolystoma</taxon>
    </lineage>
</organism>
<name>A0A3S5A2L1_9PLAT</name>
<dbReference type="InterPro" id="IPR007070">
    <property type="entry name" value="GPI_EtnP_transferase_1"/>
</dbReference>
<protein>
    <recommendedName>
        <fullName evidence="1">GPI ethanolamine phosphate transferase 1</fullName>
        <ecNumber evidence="1">2.-.-.-</ecNumber>
    </recommendedName>
</protein>
<evidence type="ECO:0000313" key="2">
    <source>
        <dbReference type="EMBL" id="VEL13345.1"/>
    </source>
</evidence>
<keyword evidence="1" id="KW-0337">GPI-anchor biosynthesis</keyword>
<sequence>MPIPLGTNPLTKRLILIVADGLRTSNILDHEMRNTPFIKHILQNEGAYAISFTRVPTETRTCHVVLLAGFYEDVASITK</sequence>
<accession>A0A3S5A2L1</accession>
<dbReference type="InterPro" id="IPR002591">
    <property type="entry name" value="Phosphodiest/P_Trfase"/>
</dbReference>
<keyword evidence="1" id="KW-0256">Endoplasmic reticulum</keyword>
<dbReference type="PANTHER" id="PTHR12250">
    <property type="entry name" value="PHOSPHATIDYLINOSITOL GLYCAN, CLASS N"/>
    <property type="match status" value="1"/>
</dbReference>
<dbReference type="AlphaFoldDB" id="A0A3S5A2L1"/>
<dbReference type="EMBL" id="CAAALY010017498">
    <property type="protein sequence ID" value="VEL13345.1"/>
    <property type="molecule type" value="Genomic_DNA"/>
</dbReference>
<keyword evidence="3" id="KW-1185">Reference proteome</keyword>
<dbReference type="Pfam" id="PF01663">
    <property type="entry name" value="Phosphodiest"/>
    <property type="match status" value="1"/>
</dbReference>
<dbReference type="SUPFAM" id="SSF53649">
    <property type="entry name" value="Alkaline phosphatase-like"/>
    <property type="match status" value="1"/>
</dbReference>
<comment type="function">
    <text evidence="1">Ethanolamine phosphate transferase involved in glycosylphosphatidylinositol-anchor biosynthesis. Transfers ethanolamine phosphate to the first alpha-1,4-linked mannose of the glycosylphosphatidylinositol precursor of GPI-anchor.</text>
</comment>
<dbReference type="Proteomes" id="UP000784294">
    <property type="component" value="Unassembled WGS sequence"/>
</dbReference>
<evidence type="ECO:0000313" key="3">
    <source>
        <dbReference type="Proteomes" id="UP000784294"/>
    </source>
</evidence>
<proteinExistence type="inferred from homology"/>
<dbReference type="GO" id="GO:0006506">
    <property type="term" value="P:GPI anchor biosynthetic process"/>
    <property type="evidence" value="ECO:0007669"/>
    <property type="project" value="UniProtKB-UniPathway"/>
</dbReference>
<comment type="subcellular location">
    <subcellularLocation>
        <location evidence="1">Endoplasmic reticulum membrane</location>
        <topology evidence="1">Multi-pass membrane protein</topology>
    </subcellularLocation>
</comment>
<keyword evidence="1" id="KW-0808">Transferase</keyword>
<evidence type="ECO:0000256" key="1">
    <source>
        <dbReference type="RuleBase" id="RU367138"/>
    </source>
</evidence>
<comment type="similarity">
    <text evidence="1">Belongs to the PIGG/PIGN/PIGO family. PIGN subfamily.</text>
</comment>
<dbReference type="EC" id="2.-.-.-" evidence="1"/>
<dbReference type="InterPro" id="IPR017850">
    <property type="entry name" value="Alkaline_phosphatase_core_sf"/>
</dbReference>
<dbReference type="PANTHER" id="PTHR12250:SF0">
    <property type="entry name" value="GPI ETHANOLAMINE PHOSPHATE TRANSFERASE 1"/>
    <property type="match status" value="1"/>
</dbReference>
<dbReference type="Gene3D" id="3.40.720.10">
    <property type="entry name" value="Alkaline Phosphatase, subunit A"/>
    <property type="match status" value="1"/>
</dbReference>
<feature type="non-terminal residue" evidence="2">
    <location>
        <position position="1"/>
    </location>
</feature>
<dbReference type="GO" id="GO:0051377">
    <property type="term" value="F:mannose-ethanolamine phosphotransferase activity"/>
    <property type="evidence" value="ECO:0007669"/>
    <property type="project" value="UniProtKB-UniRule"/>
</dbReference>
<gene>
    <name evidence="2" type="ORF">PXEA_LOCUS6785</name>
</gene>
<comment type="caution">
    <text evidence="2">The sequence shown here is derived from an EMBL/GenBank/DDBJ whole genome shotgun (WGS) entry which is preliminary data.</text>
</comment>